<sequence length="139" mass="16330">MMCQNCKKSVPNAIFHVYHRRGFHYPAQKCEENFILFLIKGEMLVNSREYAGTMLKAGEFMLQPISSKIEMLAMTDVECIYYQFNQPELFCDIRYNRIMKETDPPLIPSPLPIIPELQHFLESARTYLSEKKICRDLLS</sequence>
<organism evidence="2 3">
    <name type="scientific">Bacteroides uniformis</name>
    <dbReference type="NCBI Taxonomy" id="820"/>
    <lineage>
        <taxon>Bacteria</taxon>
        <taxon>Pseudomonadati</taxon>
        <taxon>Bacteroidota</taxon>
        <taxon>Bacteroidia</taxon>
        <taxon>Bacteroidales</taxon>
        <taxon>Bacteroidaceae</taxon>
        <taxon>Bacteroides</taxon>
    </lineage>
</organism>
<dbReference type="Proteomes" id="UP000438773">
    <property type="component" value="Unassembled WGS sequence"/>
</dbReference>
<evidence type="ECO:0000313" key="3">
    <source>
        <dbReference type="Proteomes" id="UP000438773"/>
    </source>
</evidence>
<dbReference type="AlphaFoldDB" id="A0A6I0JP86"/>
<accession>A0A6I0JP86</accession>
<feature type="non-terminal residue" evidence="2">
    <location>
        <position position="139"/>
    </location>
</feature>
<evidence type="ECO:0000259" key="1">
    <source>
        <dbReference type="PROSITE" id="PS00028"/>
    </source>
</evidence>
<proteinExistence type="predicted"/>
<dbReference type="EMBL" id="WCUQ01000162">
    <property type="protein sequence ID" value="KAB4115921.1"/>
    <property type="molecule type" value="Genomic_DNA"/>
</dbReference>
<gene>
    <name evidence="2" type="ORF">GAQ75_23890</name>
</gene>
<name>A0A6I0JP86_BACUN</name>
<feature type="domain" description="C2H2-type" evidence="1">
    <location>
        <begin position="3"/>
        <end position="24"/>
    </location>
</feature>
<dbReference type="InterPro" id="IPR013087">
    <property type="entry name" value="Znf_C2H2_type"/>
</dbReference>
<reference evidence="2 3" key="1">
    <citation type="journal article" date="2019" name="Nat. Med.">
        <title>A library of human gut bacterial isolates paired with longitudinal multiomics data enables mechanistic microbiome research.</title>
        <authorList>
            <person name="Poyet M."/>
            <person name="Groussin M."/>
            <person name="Gibbons S.M."/>
            <person name="Avila-Pacheco J."/>
            <person name="Jiang X."/>
            <person name="Kearney S.M."/>
            <person name="Perrotta A.R."/>
            <person name="Berdy B."/>
            <person name="Zhao S."/>
            <person name="Lieberman T.D."/>
            <person name="Swanson P.K."/>
            <person name="Smith M."/>
            <person name="Roesemann S."/>
            <person name="Alexander J.E."/>
            <person name="Rich S.A."/>
            <person name="Livny J."/>
            <person name="Vlamakis H."/>
            <person name="Clish C."/>
            <person name="Bullock K."/>
            <person name="Deik A."/>
            <person name="Scott J."/>
            <person name="Pierce K.A."/>
            <person name="Xavier R.J."/>
            <person name="Alm E.J."/>
        </authorList>
    </citation>
    <scope>NUCLEOTIDE SEQUENCE [LARGE SCALE GENOMIC DNA]</scope>
    <source>
        <strain evidence="2 3">BIOML-A37</strain>
    </source>
</reference>
<comment type="caution">
    <text evidence="2">The sequence shown here is derived from an EMBL/GenBank/DDBJ whole genome shotgun (WGS) entry which is preliminary data.</text>
</comment>
<evidence type="ECO:0000313" key="2">
    <source>
        <dbReference type="EMBL" id="KAB4115921.1"/>
    </source>
</evidence>
<protein>
    <submittedName>
        <fullName evidence="2">AraC family transcriptional regulator</fullName>
    </submittedName>
</protein>
<dbReference type="PROSITE" id="PS00028">
    <property type="entry name" value="ZINC_FINGER_C2H2_1"/>
    <property type="match status" value="1"/>
</dbReference>